<dbReference type="Proteomes" id="UP000054144">
    <property type="component" value="Unassembled WGS sequence"/>
</dbReference>
<feature type="compositionally biased region" description="Basic and acidic residues" evidence="1">
    <location>
        <begin position="135"/>
        <end position="144"/>
    </location>
</feature>
<evidence type="ECO:0000313" key="2">
    <source>
        <dbReference type="EMBL" id="KIY53658.1"/>
    </source>
</evidence>
<gene>
    <name evidence="2" type="ORF">FISHEDRAFT_68683</name>
</gene>
<name>A0A0D7AS58_9AGAR</name>
<proteinExistence type="predicted"/>
<feature type="compositionally biased region" description="Basic and acidic residues" evidence="1">
    <location>
        <begin position="113"/>
        <end position="126"/>
    </location>
</feature>
<accession>A0A0D7AS58</accession>
<dbReference type="EMBL" id="KN881596">
    <property type="protein sequence ID" value="KIY53658.1"/>
    <property type="molecule type" value="Genomic_DNA"/>
</dbReference>
<keyword evidence="3" id="KW-1185">Reference proteome</keyword>
<evidence type="ECO:0000313" key="3">
    <source>
        <dbReference type="Proteomes" id="UP000054144"/>
    </source>
</evidence>
<feature type="region of interest" description="Disordered" evidence="1">
    <location>
        <begin position="113"/>
        <end position="184"/>
    </location>
</feature>
<reference evidence="2 3" key="1">
    <citation type="journal article" date="2015" name="Fungal Genet. Biol.">
        <title>Evolution of novel wood decay mechanisms in Agaricales revealed by the genome sequences of Fistulina hepatica and Cylindrobasidium torrendii.</title>
        <authorList>
            <person name="Floudas D."/>
            <person name="Held B.W."/>
            <person name="Riley R."/>
            <person name="Nagy L.G."/>
            <person name="Koehler G."/>
            <person name="Ransdell A.S."/>
            <person name="Younus H."/>
            <person name="Chow J."/>
            <person name="Chiniquy J."/>
            <person name="Lipzen A."/>
            <person name="Tritt A."/>
            <person name="Sun H."/>
            <person name="Haridas S."/>
            <person name="LaButti K."/>
            <person name="Ohm R.A."/>
            <person name="Kues U."/>
            <person name="Blanchette R.A."/>
            <person name="Grigoriev I.V."/>
            <person name="Minto R.E."/>
            <person name="Hibbett D.S."/>
        </authorList>
    </citation>
    <scope>NUCLEOTIDE SEQUENCE [LARGE SCALE GENOMIC DNA]</scope>
    <source>
        <strain evidence="2 3">ATCC 64428</strain>
    </source>
</reference>
<protein>
    <submittedName>
        <fullName evidence="2">Uncharacterized protein</fullName>
    </submittedName>
</protein>
<feature type="compositionally biased region" description="Basic and acidic residues" evidence="1">
    <location>
        <begin position="153"/>
        <end position="163"/>
    </location>
</feature>
<evidence type="ECO:0000256" key="1">
    <source>
        <dbReference type="SAM" id="MobiDB-lite"/>
    </source>
</evidence>
<organism evidence="2 3">
    <name type="scientific">Fistulina hepatica ATCC 64428</name>
    <dbReference type="NCBI Taxonomy" id="1128425"/>
    <lineage>
        <taxon>Eukaryota</taxon>
        <taxon>Fungi</taxon>
        <taxon>Dikarya</taxon>
        <taxon>Basidiomycota</taxon>
        <taxon>Agaricomycotina</taxon>
        <taxon>Agaricomycetes</taxon>
        <taxon>Agaricomycetidae</taxon>
        <taxon>Agaricales</taxon>
        <taxon>Fistulinaceae</taxon>
        <taxon>Fistulina</taxon>
    </lineage>
</organism>
<dbReference type="AlphaFoldDB" id="A0A0D7AS58"/>
<sequence length="286" mass="31805">MTASKTDDIFSHFITPTAINYNGLNEPCTFYGQAVPLSPESKIEPIDDPSTPLIDDRQASGDCGNQHVIQTSTNSVGYHSTAGLSSLLPPLPPPSPLSFDSFDFFVNELGFDDSPRPQLDDATTRDFEDDNDVEDAYRVERADDTPSPTAQSDEDHQAAEDCRPSPQSNASRALQHEAAKARSPVKPFKTNKLVSLWEIRPKDPALSLATHQADYRPMEDRGRGPSLDGVCAMLHEASKTHVHWTHTRPRHLARAPGVKKHIDLCQVISTRPRPRIIIQRRSRNLR</sequence>